<evidence type="ECO:0008006" key="5">
    <source>
        <dbReference type="Google" id="ProtNLM"/>
    </source>
</evidence>
<organism evidence="3 4">
    <name type="scientific">Burkholderia lata (strain ATCC 17760 / DSM 23089 / LMG 22485 / NCIMB 9086 / R18194 / 383)</name>
    <dbReference type="NCBI Taxonomy" id="482957"/>
    <lineage>
        <taxon>Bacteria</taxon>
        <taxon>Pseudomonadati</taxon>
        <taxon>Pseudomonadota</taxon>
        <taxon>Betaproteobacteria</taxon>
        <taxon>Burkholderiales</taxon>
        <taxon>Burkholderiaceae</taxon>
        <taxon>Burkholderia</taxon>
        <taxon>Burkholderia cepacia complex</taxon>
    </lineage>
</organism>
<evidence type="ECO:0000256" key="2">
    <source>
        <dbReference type="SAM" id="SignalP"/>
    </source>
</evidence>
<dbReference type="SUPFAM" id="SSF89372">
    <property type="entry name" value="Fucose-specific lectin"/>
    <property type="match status" value="1"/>
</dbReference>
<reference evidence="3 4" key="1">
    <citation type="submission" date="2019-09" db="EMBL/GenBank/DDBJ databases">
        <authorList>
            <person name="Depoorter E."/>
        </authorList>
    </citation>
    <scope>NUCLEOTIDE SEQUENCE [LARGE SCALE GENOMIC DNA]</scope>
    <source>
        <strain evidence="3">R-18109</strain>
    </source>
</reference>
<feature type="signal peptide" evidence="2">
    <location>
        <begin position="1"/>
        <end position="19"/>
    </location>
</feature>
<proteinExistence type="predicted"/>
<evidence type="ECO:0000256" key="1">
    <source>
        <dbReference type="SAM" id="MobiDB-lite"/>
    </source>
</evidence>
<protein>
    <recommendedName>
        <fullName evidence="5">Lipoprotein</fullName>
    </recommendedName>
</protein>
<keyword evidence="2" id="KW-0732">Signal</keyword>
<feature type="compositionally biased region" description="Gly residues" evidence="1">
    <location>
        <begin position="38"/>
        <end position="56"/>
    </location>
</feature>
<gene>
    <name evidence="3" type="ORF">BLA18109_01195</name>
</gene>
<evidence type="ECO:0000313" key="3">
    <source>
        <dbReference type="EMBL" id="VWC58552.1"/>
    </source>
</evidence>
<dbReference type="Proteomes" id="UP000494260">
    <property type="component" value="Unassembled WGS sequence"/>
</dbReference>
<dbReference type="AlphaFoldDB" id="A0A6P2TC81"/>
<sequence>MKAITWVAMAACLAFAACGGDGVSTGSNSASSASGPSNPGGGGTGGATGGTTGTPTGGSTKTQGNWSAVAPLDGQPGEGEPAVTVDSNGNAIATWLTLGNSSADTNEIWGNRYVPGQGWGTPVRLDTTDGSVNMTGPSVSPPQIVGNANGQALALWVQWTPGPNVYALWARPFDPSSGWGTPVQVALNVASSTSNDTSASYSAGIDGSGNALVVWTEQTPPASSAIAWRRYTTNGQWSAAAVIPEPAQTGPGAITGSVIQNISPNLAVTSTGKAVVAWQQTDNIQSALWTATYDPAAGWSNSNPEVTVADRTSGAVFSPVAGMDANGNITLVWGETDIVSGSVHTTTMSQRYVAGAGWQGRQPVAPAIALADGGYFPVLTVNPQGNALVAWYGPDGALYANVSDAKGAWNTAQQLSTKPYLGDNRPPQLALDDAGDGAVAWNDAGTSGSTHIVASRFVNGAWNAPTPFGTDPQGAFWASMAGNASGDLALLYVLDVMAQGSTVTEIQTSFLTPGS</sequence>
<feature type="region of interest" description="Disordered" evidence="1">
    <location>
        <begin position="24"/>
        <end position="85"/>
    </location>
</feature>
<feature type="chain" id="PRO_5027111045" description="Lipoprotein" evidence="2">
    <location>
        <begin position="20"/>
        <end position="515"/>
    </location>
</feature>
<feature type="compositionally biased region" description="Low complexity" evidence="1">
    <location>
        <begin position="24"/>
        <end position="37"/>
    </location>
</feature>
<evidence type="ECO:0000313" key="4">
    <source>
        <dbReference type="Proteomes" id="UP000494260"/>
    </source>
</evidence>
<dbReference type="PROSITE" id="PS51257">
    <property type="entry name" value="PROKAR_LIPOPROTEIN"/>
    <property type="match status" value="1"/>
</dbReference>
<dbReference type="EMBL" id="CABVQH010000003">
    <property type="protein sequence ID" value="VWC58552.1"/>
    <property type="molecule type" value="Genomic_DNA"/>
</dbReference>
<name>A0A6P2TC81_BURL3</name>
<accession>A0A6P2TC81</accession>